<dbReference type="PANTHER" id="PTHR35603">
    <property type="match status" value="1"/>
</dbReference>
<evidence type="ECO:0000313" key="8">
    <source>
        <dbReference type="Proteomes" id="UP000242205"/>
    </source>
</evidence>
<dbReference type="EMBL" id="CP025682">
    <property type="protein sequence ID" value="AUN95656.1"/>
    <property type="molecule type" value="Genomic_DNA"/>
</dbReference>
<evidence type="ECO:0000313" key="7">
    <source>
        <dbReference type="EMBL" id="AUN95656.1"/>
    </source>
</evidence>
<sequence length="152" mass="15385">MSDRMRMMVVMCAVALLAGCAGGLGGGTYERAEARRAMTVDYGTVESVRQVQLEGTKTPVGTIAGAAVGGVAGSTIGGGSGRTIATVLGAVAGGVAGSAVEESATRKRGVEVTVKLDNGQLLAVVQEDEGEGFSPGERVRVVRDGRTTRVSR</sequence>
<dbReference type="InterPro" id="IPR051407">
    <property type="entry name" value="Bact_OM_lipoprot/Surf_antigen"/>
</dbReference>
<reference evidence="7 8" key="1">
    <citation type="submission" date="2018-01" db="EMBL/GenBank/DDBJ databases">
        <authorList>
            <person name="Fu G.-Y."/>
        </authorList>
    </citation>
    <scope>NUCLEOTIDE SEQUENCE [LARGE SCALE GENOMIC DNA]</scope>
    <source>
        <strain evidence="7 8">SY39</strain>
    </source>
</reference>
<evidence type="ECO:0000256" key="3">
    <source>
        <dbReference type="ARBA" id="ARBA00023136"/>
    </source>
</evidence>
<dbReference type="InterPro" id="IPR008816">
    <property type="entry name" value="Gly_zipper_2TM_dom"/>
</dbReference>
<keyword evidence="8" id="KW-1185">Reference proteome</keyword>
<evidence type="ECO:0000256" key="2">
    <source>
        <dbReference type="ARBA" id="ARBA00022729"/>
    </source>
</evidence>
<evidence type="ECO:0000259" key="6">
    <source>
        <dbReference type="Pfam" id="PF05433"/>
    </source>
</evidence>
<protein>
    <recommendedName>
        <fullName evidence="6">Glycine zipper 2TM domain-containing protein</fullName>
    </recommendedName>
</protein>
<keyword evidence="3" id="KW-0472">Membrane</keyword>
<dbReference type="Proteomes" id="UP000242205">
    <property type="component" value="Chromosome"/>
</dbReference>
<keyword evidence="4" id="KW-0564">Palmitate</keyword>
<comment type="subcellular location">
    <subcellularLocation>
        <location evidence="1">Cell outer membrane</location>
        <topology evidence="1">Lipid-anchor</topology>
    </subcellularLocation>
</comment>
<dbReference type="RefSeq" id="WP_102247703.1">
    <property type="nucleotide sequence ID" value="NZ_CP025682.1"/>
</dbReference>
<dbReference type="OrthoDB" id="5298161at2"/>
<organism evidence="7 8">
    <name type="scientific">Pseudazoarcus pumilus</name>
    <dbReference type="NCBI Taxonomy" id="2067960"/>
    <lineage>
        <taxon>Bacteria</taxon>
        <taxon>Pseudomonadati</taxon>
        <taxon>Pseudomonadota</taxon>
        <taxon>Betaproteobacteria</taxon>
        <taxon>Rhodocyclales</taxon>
        <taxon>Zoogloeaceae</taxon>
        <taxon>Pseudazoarcus</taxon>
    </lineage>
</organism>
<gene>
    <name evidence="7" type="ORF">C0099_12395</name>
</gene>
<feature type="domain" description="Glycine zipper 2TM" evidence="6">
    <location>
        <begin position="60"/>
        <end position="101"/>
    </location>
</feature>
<dbReference type="AlphaFoldDB" id="A0A2I6S8S2"/>
<dbReference type="PANTHER" id="PTHR35603:SF1">
    <property type="entry name" value="OUTER MEMBRANE LIPOPROTEIN SLYB"/>
    <property type="match status" value="1"/>
</dbReference>
<evidence type="ECO:0000256" key="1">
    <source>
        <dbReference type="ARBA" id="ARBA00004459"/>
    </source>
</evidence>
<dbReference type="GO" id="GO:0009279">
    <property type="term" value="C:cell outer membrane"/>
    <property type="evidence" value="ECO:0007669"/>
    <property type="project" value="UniProtKB-SubCell"/>
</dbReference>
<dbReference type="Pfam" id="PF05433">
    <property type="entry name" value="Rick_17kDa_Anti"/>
    <property type="match status" value="1"/>
</dbReference>
<name>A0A2I6S8S2_9RHOO</name>
<keyword evidence="2" id="KW-0732">Signal</keyword>
<proteinExistence type="predicted"/>
<evidence type="ECO:0000256" key="4">
    <source>
        <dbReference type="ARBA" id="ARBA00023139"/>
    </source>
</evidence>
<dbReference type="PROSITE" id="PS51257">
    <property type="entry name" value="PROKAR_LIPOPROTEIN"/>
    <property type="match status" value="1"/>
</dbReference>
<evidence type="ECO:0000256" key="5">
    <source>
        <dbReference type="ARBA" id="ARBA00023288"/>
    </source>
</evidence>
<accession>A0A2I6S8S2</accession>
<keyword evidence="5" id="KW-0449">Lipoprotein</keyword>
<dbReference type="KEGG" id="atw:C0099_12395"/>